<dbReference type="GO" id="GO:0006355">
    <property type="term" value="P:regulation of DNA-templated transcription"/>
    <property type="evidence" value="ECO:0007669"/>
    <property type="project" value="InterPro"/>
</dbReference>
<dbReference type="SMART" id="SM00421">
    <property type="entry name" value="HTH_LUXR"/>
    <property type="match status" value="1"/>
</dbReference>
<sequence length="218" mass="23951">MTHVAIIEPGYYTRTAYVEYLNSFRDFHISFAAPAVDDATVDAAFSAGLPVDILIYGLSDADDWAFVVHHRRMSQKFPGARFVVVSNCNAPDQLAGMLRLGVHGHVMRSHRMNNLMVALEEVRQGAAALCGQSVLLLRRYFCEAQQPLPGQFTAREAELISLVCSGASIQHIAETLVVSTTTVNYHLQKLYKKFKVCSRAELMAAVGRQGSNAVAMAC</sequence>
<dbReference type="SUPFAM" id="SSF46894">
    <property type="entry name" value="C-terminal effector domain of the bipartite response regulators"/>
    <property type="match status" value="1"/>
</dbReference>
<gene>
    <name evidence="5" type="ORF">SAMN05444008_10680</name>
</gene>
<dbReference type="PANTHER" id="PTHR44688">
    <property type="entry name" value="DNA-BINDING TRANSCRIPTIONAL ACTIVATOR DEVR_DOSR"/>
    <property type="match status" value="1"/>
</dbReference>
<dbReference type="Proteomes" id="UP000184368">
    <property type="component" value="Unassembled WGS sequence"/>
</dbReference>
<dbReference type="InterPro" id="IPR016032">
    <property type="entry name" value="Sig_transdc_resp-reg_C-effctor"/>
</dbReference>
<keyword evidence="3" id="KW-0804">Transcription</keyword>
<dbReference type="GO" id="GO:0003677">
    <property type="term" value="F:DNA binding"/>
    <property type="evidence" value="ECO:0007669"/>
    <property type="project" value="UniProtKB-KW"/>
</dbReference>
<keyword evidence="2 5" id="KW-0238">DNA-binding</keyword>
<dbReference type="InterPro" id="IPR011006">
    <property type="entry name" value="CheY-like_superfamily"/>
</dbReference>
<reference evidence="5 6" key="1">
    <citation type="submission" date="2016-11" db="EMBL/GenBank/DDBJ databases">
        <authorList>
            <person name="Jaros S."/>
            <person name="Januszkiewicz K."/>
            <person name="Wedrychowicz H."/>
        </authorList>
    </citation>
    <scope>NUCLEOTIDE SEQUENCE [LARGE SCALE GENOMIC DNA]</scope>
    <source>
        <strain evidence="5 6">DSM 26897</strain>
    </source>
</reference>
<evidence type="ECO:0000259" key="4">
    <source>
        <dbReference type="PROSITE" id="PS50043"/>
    </source>
</evidence>
<evidence type="ECO:0000313" key="6">
    <source>
        <dbReference type="Proteomes" id="UP000184368"/>
    </source>
</evidence>
<dbReference type="PROSITE" id="PS50043">
    <property type="entry name" value="HTH_LUXR_2"/>
    <property type="match status" value="1"/>
</dbReference>
<dbReference type="OrthoDB" id="9807052at2"/>
<dbReference type="PANTHER" id="PTHR44688:SF16">
    <property type="entry name" value="DNA-BINDING TRANSCRIPTIONAL ACTIVATOR DEVR_DOSR"/>
    <property type="match status" value="1"/>
</dbReference>
<dbReference type="EMBL" id="FQUO01000006">
    <property type="protein sequence ID" value="SHF24201.1"/>
    <property type="molecule type" value="Genomic_DNA"/>
</dbReference>
<feature type="domain" description="HTH luxR-type" evidence="4">
    <location>
        <begin position="145"/>
        <end position="210"/>
    </location>
</feature>
<dbReference type="SUPFAM" id="SSF52172">
    <property type="entry name" value="CheY-like"/>
    <property type="match status" value="1"/>
</dbReference>
<proteinExistence type="predicted"/>
<evidence type="ECO:0000256" key="3">
    <source>
        <dbReference type="ARBA" id="ARBA00023163"/>
    </source>
</evidence>
<dbReference type="InterPro" id="IPR000792">
    <property type="entry name" value="Tscrpt_reg_LuxR_C"/>
</dbReference>
<evidence type="ECO:0000256" key="2">
    <source>
        <dbReference type="ARBA" id="ARBA00023125"/>
    </source>
</evidence>
<name>A0A1M5A1U9_9BACT</name>
<dbReference type="STRING" id="1302690.BUE76_09635"/>
<dbReference type="Gene3D" id="3.40.50.2300">
    <property type="match status" value="1"/>
</dbReference>
<accession>A0A1M5A1U9</accession>
<dbReference type="CDD" id="cd06170">
    <property type="entry name" value="LuxR_C_like"/>
    <property type="match status" value="1"/>
</dbReference>
<organism evidence="5 6">
    <name type="scientific">Cnuella takakiae</name>
    <dbReference type="NCBI Taxonomy" id="1302690"/>
    <lineage>
        <taxon>Bacteria</taxon>
        <taxon>Pseudomonadati</taxon>
        <taxon>Bacteroidota</taxon>
        <taxon>Chitinophagia</taxon>
        <taxon>Chitinophagales</taxon>
        <taxon>Chitinophagaceae</taxon>
        <taxon>Cnuella</taxon>
    </lineage>
</organism>
<dbReference type="Pfam" id="PF00196">
    <property type="entry name" value="GerE"/>
    <property type="match status" value="1"/>
</dbReference>
<protein>
    <submittedName>
        <fullName evidence="5">DNA-binding response regulator, NarL/FixJ family, contains REC and HTH domains</fullName>
    </submittedName>
</protein>
<dbReference type="AlphaFoldDB" id="A0A1M5A1U9"/>
<dbReference type="RefSeq" id="WP_073042269.1">
    <property type="nucleotide sequence ID" value="NZ_FQUO01000006.1"/>
</dbReference>
<keyword evidence="1" id="KW-0805">Transcription regulation</keyword>
<evidence type="ECO:0000256" key="1">
    <source>
        <dbReference type="ARBA" id="ARBA00023015"/>
    </source>
</evidence>
<evidence type="ECO:0000313" key="5">
    <source>
        <dbReference type="EMBL" id="SHF24201.1"/>
    </source>
</evidence>
<keyword evidence="6" id="KW-1185">Reference proteome</keyword>
<dbReference type="PRINTS" id="PR00038">
    <property type="entry name" value="HTHLUXR"/>
</dbReference>